<proteinExistence type="predicted"/>
<dbReference type="Proteomes" id="UP000294335">
    <property type="component" value="Unassembled WGS sequence"/>
</dbReference>
<evidence type="ECO:0000256" key="1">
    <source>
        <dbReference type="SAM" id="MobiDB-lite"/>
    </source>
</evidence>
<evidence type="ECO:0000313" key="2">
    <source>
        <dbReference type="EMBL" id="SPO58216.1"/>
    </source>
</evidence>
<feature type="compositionally biased region" description="Low complexity" evidence="1">
    <location>
        <begin position="25"/>
        <end position="35"/>
    </location>
</feature>
<comment type="caution">
    <text evidence="2">The sequence shown here is derived from an EMBL/GenBank/DDBJ whole genome shotgun (WGS) entry which is preliminary data.</text>
</comment>
<feature type="region of interest" description="Disordered" evidence="1">
    <location>
        <begin position="1"/>
        <end position="71"/>
    </location>
</feature>
<sequence length="244" mass="25724">MHRAGPPPGARGHHHGLQRPPEPAAPQGQPAGIRGNQPGLQIGRHLRGVPPRSAETAPRAGMPPGFRRLRLPGESAHFRDGLVPQAARRHPSEAAACARIEELHRDGRGEGEPLPADPGLKSDQHLAGGGNELVDQLLGSGLDHLFRATTTRAGQTRRGAEQAADHRALFIHRAAVGAQVHTVQALQSGVLLGLGLAWQAGHFFRRSGDRAAAVVAAGLALEGRDEFAQEVDLVAVAGHGWVQN</sequence>
<dbReference type="AlphaFoldDB" id="A0AAQ1SQV9"/>
<protein>
    <submittedName>
        <fullName evidence="2">Uncharacterized protein</fullName>
    </submittedName>
</protein>
<gene>
    <name evidence="2" type="ORF">JV551A3_V1_10031</name>
</gene>
<evidence type="ECO:0000313" key="3">
    <source>
        <dbReference type="Proteomes" id="UP000294335"/>
    </source>
</evidence>
<organism evidence="2 3">
    <name type="scientific">Pseudomonas inefficax</name>
    <dbReference type="NCBI Taxonomy" id="2078786"/>
    <lineage>
        <taxon>Bacteria</taxon>
        <taxon>Pseudomonadati</taxon>
        <taxon>Pseudomonadota</taxon>
        <taxon>Gammaproteobacteria</taxon>
        <taxon>Pseudomonadales</taxon>
        <taxon>Pseudomonadaceae</taxon>
        <taxon>Pseudomonas</taxon>
    </lineage>
</organism>
<keyword evidence="3" id="KW-1185">Reference proteome</keyword>
<feature type="region of interest" description="Disordered" evidence="1">
    <location>
        <begin position="106"/>
        <end position="128"/>
    </location>
</feature>
<reference evidence="2 3" key="1">
    <citation type="submission" date="2018-02" db="EMBL/GenBank/DDBJ databases">
        <authorList>
            <person name="Dubost A."/>
        </authorList>
    </citation>
    <scope>NUCLEOTIDE SEQUENCE [LARGE SCALE GENOMIC DNA]</scope>
    <source>
        <strain evidence="3">JV551A3</strain>
    </source>
</reference>
<dbReference type="EMBL" id="OPYN01000001">
    <property type="protein sequence ID" value="SPO58216.1"/>
    <property type="molecule type" value="Genomic_DNA"/>
</dbReference>
<name>A0AAQ1SQV9_9PSED</name>
<accession>A0AAQ1SQV9</accession>